<proteinExistence type="predicted"/>
<reference evidence="2" key="1">
    <citation type="submission" date="2016-11" db="EMBL/GenBank/DDBJ databases">
        <authorList>
            <person name="Varghese N."/>
            <person name="Submissions S."/>
        </authorList>
    </citation>
    <scope>NUCLEOTIDE SEQUENCE [LARGE SCALE GENOMIC DNA]</scope>
    <source>
        <strain evidence="2">UWOS</strain>
    </source>
</reference>
<sequence>MDNDNEKMELRKATDYEKSEYNSIQKWENEPPNIVNQALGVVSTPAVWLAQKLVPQKAIEGCLNLANAAGSALADTRDILRDGGVAKISDLKNGKLEVCDKIANSVHNWALAFATAEGCAAGFFGLAGMAVDIPVLITFSLRSIHKVGLCYGYESISGDDERFILNVLSAAGANNPTEKMAAITTMRSIQQMIMKTTWKKMAETAAQKTFGKEAGVMAVKNLAKQLGINITKRKALQAIPCIGAGIGATMNAQYINDICWAARRSFQKRWLDENCVEIK</sequence>
<dbReference type="Pfam" id="PF12787">
    <property type="entry name" value="EcsC"/>
    <property type="match status" value="1"/>
</dbReference>
<evidence type="ECO:0000313" key="2">
    <source>
        <dbReference type="Proteomes" id="UP000184275"/>
    </source>
</evidence>
<dbReference type="RefSeq" id="WP_083545727.1">
    <property type="nucleotide sequence ID" value="NZ_FRAW01000009.1"/>
</dbReference>
<gene>
    <name evidence="1" type="ORF">SAMN05720469_10942</name>
</gene>
<dbReference type="InterPro" id="IPR024787">
    <property type="entry name" value="EcsC"/>
</dbReference>
<organism evidence="1 2">
    <name type="scientific">Fibrobacter intestinalis</name>
    <dbReference type="NCBI Taxonomy" id="28122"/>
    <lineage>
        <taxon>Bacteria</taxon>
        <taxon>Pseudomonadati</taxon>
        <taxon>Fibrobacterota</taxon>
        <taxon>Fibrobacteria</taxon>
        <taxon>Fibrobacterales</taxon>
        <taxon>Fibrobacteraceae</taxon>
        <taxon>Fibrobacter</taxon>
    </lineage>
</organism>
<evidence type="ECO:0000313" key="1">
    <source>
        <dbReference type="EMBL" id="SHK53811.1"/>
    </source>
</evidence>
<dbReference type="PANTHER" id="PTHR41260:SF1">
    <property type="entry name" value="PROTEIN ECSC"/>
    <property type="match status" value="1"/>
</dbReference>
<dbReference type="PANTHER" id="PTHR41260">
    <property type="entry name" value="PROTEIN ECSC"/>
    <property type="match status" value="1"/>
</dbReference>
<dbReference type="AlphaFoldDB" id="A0A1M6TA27"/>
<protein>
    <submittedName>
        <fullName evidence="1">EcsC protein family protein</fullName>
    </submittedName>
</protein>
<keyword evidence="2" id="KW-1185">Reference proteome</keyword>
<dbReference type="EMBL" id="FRAW01000009">
    <property type="protein sequence ID" value="SHK53811.1"/>
    <property type="molecule type" value="Genomic_DNA"/>
</dbReference>
<dbReference type="Proteomes" id="UP000184275">
    <property type="component" value="Unassembled WGS sequence"/>
</dbReference>
<name>A0A1M6TA27_9BACT</name>
<accession>A0A1M6TA27</accession>